<keyword evidence="2 4" id="KW-0997">Cell inner membrane</keyword>
<dbReference type="NCBIfam" id="NF003439">
    <property type="entry name" value="PRK04968.1"/>
    <property type="match status" value="1"/>
</dbReference>
<dbReference type="Pfam" id="PF07348">
    <property type="entry name" value="Syd"/>
    <property type="match status" value="1"/>
</dbReference>
<gene>
    <name evidence="4 5" type="primary">syd</name>
    <name evidence="5" type="ORF">VTAP4600_A2361</name>
</gene>
<dbReference type="OrthoDB" id="5599437at2"/>
<keyword evidence="1 4" id="KW-1003">Cell membrane</keyword>
<dbReference type="KEGG" id="vta:A2361"/>
<dbReference type="GO" id="GO:0009898">
    <property type="term" value="C:cytoplasmic side of plasma membrane"/>
    <property type="evidence" value="ECO:0007669"/>
    <property type="project" value="InterPro"/>
</dbReference>
<dbReference type="HAMAP" id="MF_01104">
    <property type="entry name" value="Syd"/>
    <property type="match status" value="1"/>
</dbReference>
<evidence type="ECO:0000256" key="1">
    <source>
        <dbReference type="ARBA" id="ARBA00022475"/>
    </source>
</evidence>
<evidence type="ECO:0000256" key="2">
    <source>
        <dbReference type="ARBA" id="ARBA00022519"/>
    </source>
</evidence>
<sequence>MSQSATTALLDFSQRFLSAWQDSKQKLPLNTELVGLASPCIESTLEDCVLWKPVTKEVPADFTNVEKAIELELHEDIKAFYGCQYSADMDATWQGKPLSLLQVWSEEDFERLQENMLGHLITQRRLKLKPTMFIGVTESELDVISICNLSGEVIFERLGTDKRDVLAPSLSEFLAQLTAVVES</sequence>
<protein>
    <recommendedName>
        <fullName evidence="4">Protein Syd</fullName>
    </recommendedName>
</protein>
<evidence type="ECO:0000256" key="3">
    <source>
        <dbReference type="ARBA" id="ARBA00023136"/>
    </source>
</evidence>
<dbReference type="Proteomes" id="UP000235828">
    <property type="component" value="Chromosome A"/>
</dbReference>
<dbReference type="RefSeq" id="WP_102522847.1">
    <property type="nucleotide sequence ID" value="NZ_LT960611.1"/>
</dbReference>
<dbReference type="AlphaFoldDB" id="A0A2N8ZEM7"/>
<reference evidence="5 6" key="1">
    <citation type="submission" date="2017-10" db="EMBL/GenBank/DDBJ databases">
        <authorList>
            <person name="Banno H."/>
            <person name="Chua N.-H."/>
        </authorList>
    </citation>
    <scope>NUCLEOTIDE SEQUENCE [LARGE SCALE GENOMIC DNA]</scope>
    <source>
        <strain evidence="5">Vibrio tapetis CECT4600</strain>
    </source>
</reference>
<organism evidence="5 6">
    <name type="scientific">Vibrio tapetis subsp. tapetis</name>
    <dbReference type="NCBI Taxonomy" id="1671868"/>
    <lineage>
        <taxon>Bacteria</taxon>
        <taxon>Pseudomonadati</taxon>
        <taxon>Pseudomonadota</taxon>
        <taxon>Gammaproteobacteria</taxon>
        <taxon>Vibrionales</taxon>
        <taxon>Vibrionaceae</taxon>
        <taxon>Vibrio</taxon>
    </lineage>
</organism>
<comment type="subcellular location">
    <subcellularLocation>
        <location evidence="4">Cell inner membrane</location>
        <topology evidence="4">Peripheral membrane protein</topology>
        <orientation evidence="4">Cytoplasmic side</orientation>
    </subcellularLocation>
    <text evidence="4">Loosely associated with the cytoplasmic side of the inner membrane, probably via SecY.</text>
</comment>
<proteinExistence type="inferred from homology"/>
<dbReference type="InterPro" id="IPR009948">
    <property type="entry name" value="Syd"/>
</dbReference>
<comment type="function">
    <text evidence="4">Interacts with the SecY protein in vivo. May bind preferentially to an uncomplexed state of SecY, thus functioning either as a chelating agent for excess SecY in the cell or as a regulatory factor that negatively controls the translocase function.</text>
</comment>
<accession>A0A2N8ZEM7</accession>
<dbReference type="EMBL" id="LT960611">
    <property type="protein sequence ID" value="SON50340.1"/>
    <property type="molecule type" value="Genomic_DNA"/>
</dbReference>
<evidence type="ECO:0000313" key="6">
    <source>
        <dbReference type="Proteomes" id="UP000235828"/>
    </source>
</evidence>
<keyword evidence="6" id="KW-1185">Reference proteome</keyword>
<comment type="similarity">
    <text evidence="4">Belongs to the Syd family.</text>
</comment>
<evidence type="ECO:0000256" key="4">
    <source>
        <dbReference type="HAMAP-Rule" id="MF_01104"/>
    </source>
</evidence>
<name>A0A2N8ZEM7_9VIBR</name>
<keyword evidence="3 4" id="KW-0472">Membrane</keyword>
<dbReference type="Gene3D" id="3.40.1580.20">
    <property type="entry name" value="Syd protein"/>
    <property type="match status" value="1"/>
</dbReference>
<dbReference type="CDD" id="cd16323">
    <property type="entry name" value="Syd"/>
    <property type="match status" value="1"/>
</dbReference>
<evidence type="ECO:0000313" key="5">
    <source>
        <dbReference type="EMBL" id="SON50340.1"/>
    </source>
</evidence>
<dbReference type="InterPro" id="IPR038228">
    <property type="entry name" value="Syd_sf"/>
</dbReference>